<feature type="transmembrane region" description="Helical" evidence="7">
    <location>
        <begin position="321"/>
        <end position="343"/>
    </location>
</feature>
<evidence type="ECO:0000256" key="5">
    <source>
        <dbReference type="ARBA" id="ARBA00022989"/>
    </source>
</evidence>
<feature type="transmembrane region" description="Helical" evidence="7">
    <location>
        <begin position="114"/>
        <end position="133"/>
    </location>
</feature>
<dbReference type="RefSeq" id="WP_348026324.1">
    <property type="nucleotide sequence ID" value="NZ_CP129113.1"/>
</dbReference>
<comment type="subcellular location">
    <subcellularLocation>
        <location evidence="1">Membrane</location>
        <topology evidence="1">Multi-pass membrane protein</topology>
    </subcellularLocation>
</comment>
<evidence type="ECO:0000256" key="2">
    <source>
        <dbReference type="ARBA" id="ARBA00005551"/>
    </source>
</evidence>
<evidence type="ECO:0000313" key="9">
    <source>
        <dbReference type="EMBL" id="WLV23871.1"/>
    </source>
</evidence>
<keyword evidence="5 7" id="KW-1133">Transmembrane helix</keyword>
<name>A0ABY9KST4_9BACI</name>
<sequence>MLHDFPELLSAGLILLGIFVLGFIALKTNFPNVILFILLGIGMGKLVSGNHILEFTGEIAIVLLFFMLGLEFSIKRLAGIAKRVWSSGLLDIALSLGISMLVAHWFGLDWATSFLIGGIAYATSSSITVKLLVDKERMANAETEFVLGVLIFEDLVAPMVAAILMALNSGSSFGGKEFIFLVGKIVLLAAIAIILGKTVFRSFEKFLEKVEDEDFKYALLVGLAVVFAGFAIYMGLSEVLGAFLAGVMLAEAGKSESIQNSVSPIRDLLLPVFFIHFGTTIKIGEGVPMVWLLITLLAWSMLAKIFTGAIGGRWYGLPKRVALRAGLSICSRGEFSVVIAAFAVSSIKVFSGIYIVAAAALGMLLFNFAPKITRLIYGQPVKKAKSTQMPY</sequence>
<proteinExistence type="inferred from homology"/>
<feature type="transmembrane region" description="Helical" evidence="7">
    <location>
        <begin position="349"/>
        <end position="369"/>
    </location>
</feature>
<accession>A0ABY9KST4</accession>
<gene>
    <name evidence="9" type="ORF">QR721_09505</name>
</gene>
<feature type="transmembrane region" description="Helical" evidence="7">
    <location>
        <begin position="89"/>
        <end position="108"/>
    </location>
</feature>
<feature type="domain" description="Cation/H+ exchanger transmembrane" evidence="8">
    <location>
        <begin position="18"/>
        <end position="346"/>
    </location>
</feature>
<feature type="transmembrane region" description="Helical" evidence="7">
    <location>
        <begin position="217"/>
        <end position="236"/>
    </location>
</feature>
<evidence type="ECO:0000256" key="3">
    <source>
        <dbReference type="ARBA" id="ARBA00022448"/>
    </source>
</evidence>
<keyword evidence="4 7" id="KW-0812">Transmembrane</keyword>
<evidence type="ECO:0000259" key="8">
    <source>
        <dbReference type="Pfam" id="PF00999"/>
    </source>
</evidence>
<evidence type="ECO:0000313" key="10">
    <source>
        <dbReference type="Proteomes" id="UP001180087"/>
    </source>
</evidence>
<organism evidence="9 10">
    <name type="scientific">Aciduricibacillus chroicocephali</name>
    <dbReference type="NCBI Taxonomy" id="3054939"/>
    <lineage>
        <taxon>Bacteria</taxon>
        <taxon>Bacillati</taxon>
        <taxon>Bacillota</taxon>
        <taxon>Bacilli</taxon>
        <taxon>Bacillales</taxon>
        <taxon>Bacillaceae</taxon>
        <taxon>Aciduricibacillus</taxon>
    </lineage>
</organism>
<evidence type="ECO:0000256" key="4">
    <source>
        <dbReference type="ARBA" id="ARBA00022692"/>
    </source>
</evidence>
<feature type="transmembrane region" description="Helical" evidence="7">
    <location>
        <begin position="59"/>
        <end position="77"/>
    </location>
</feature>
<dbReference type="Proteomes" id="UP001180087">
    <property type="component" value="Chromosome"/>
</dbReference>
<evidence type="ECO:0000256" key="1">
    <source>
        <dbReference type="ARBA" id="ARBA00004141"/>
    </source>
</evidence>
<evidence type="ECO:0000256" key="6">
    <source>
        <dbReference type="ARBA" id="ARBA00023136"/>
    </source>
</evidence>
<protein>
    <submittedName>
        <fullName evidence="9">Cation:proton antiporter</fullName>
    </submittedName>
</protein>
<feature type="transmembrane region" description="Helical" evidence="7">
    <location>
        <begin position="145"/>
        <end position="166"/>
    </location>
</feature>
<dbReference type="EMBL" id="CP129113">
    <property type="protein sequence ID" value="WLV23871.1"/>
    <property type="molecule type" value="Genomic_DNA"/>
</dbReference>
<keyword evidence="10" id="KW-1185">Reference proteome</keyword>
<feature type="transmembrane region" description="Helical" evidence="7">
    <location>
        <begin position="178"/>
        <end position="196"/>
    </location>
</feature>
<feature type="transmembrane region" description="Helical" evidence="7">
    <location>
        <begin position="289"/>
        <end position="309"/>
    </location>
</feature>
<dbReference type="Pfam" id="PF00999">
    <property type="entry name" value="Na_H_Exchanger"/>
    <property type="match status" value="1"/>
</dbReference>
<keyword evidence="6 7" id="KW-0472">Membrane</keyword>
<comment type="similarity">
    <text evidence="2">Belongs to the monovalent cation:proton antiporter 2 (CPA2) transporter (TC 2.A.37) family.</text>
</comment>
<dbReference type="PANTHER" id="PTHR42751:SF3">
    <property type="entry name" value="SODIUM_GLUTAMATE SYMPORTER"/>
    <property type="match status" value="1"/>
</dbReference>
<dbReference type="InterPro" id="IPR038770">
    <property type="entry name" value="Na+/solute_symporter_sf"/>
</dbReference>
<reference evidence="9" key="1">
    <citation type="submission" date="2023-06" db="EMBL/GenBank/DDBJ databases">
        <title>A Treasure from Seagulls: Isolation and Description of Aciduricobacillus qingdaonensis gen. nov., sp. nov., a Rare Obligately Uric Acid-utilizing Member in the Family Bacillaceae.</title>
        <authorList>
            <person name="Liu W."/>
            <person name="Wang B."/>
        </authorList>
    </citation>
    <scope>NUCLEOTIDE SEQUENCE</scope>
    <source>
        <strain evidence="9">44XB</strain>
    </source>
</reference>
<evidence type="ECO:0000256" key="7">
    <source>
        <dbReference type="SAM" id="Phobius"/>
    </source>
</evidence>
<feature type="transmembrane region" description="Helical" evidence="7">
    <location>
        <begin position="6"/>
        <end position="26"/>
    </location>
</feature>
<dbReference type="Gene3D" id="1.20.1530.20">
    <property type="match status" value="1"/>
</dbReference>
<dbReference type="PANTHER" id="PTHR42751">
    <property type="entry name" value="SODIUM/HYDROGEN EXCHANGER FAMILY/TRKA DOMAIN PROTEIN"/>
    <property type="match status" value="1"/>
</dbReference>
<dbReference type="InterPro" id="IPR006153">
    <property type="entry name" value="Cation/H_exchanger_TM"/>
</dbReference>
<keyword evidence="3" id="KW-0813">Transport</keyword>